<dbReference type="RefSeq" id="WP_054538530.1">
    <property type="nucleotide sequence ID" value="NZ_JACIEQ010000001.1"/>
</dbReference>
<name>A0A840CAD5_9RHOB</name>
<comment type="caution">
    <text evidence="1">The sequence shown here is derived from an EMBL/GenBank/DDBJ whole genome shotgun (WGS) entry which is preliminary data.</text>
</comment>
<dbReference type="AlphaFoldDB" id="A0A840CAD5"/>
<evidence type="ECO:0000313" key="2">
    <source>
        <dbReference type="Proteomes" id="UP000585681"/>
    </source>
</evidence>
<reference evidence="1" key="1">
    <citation type="submission" date="2020-08" db="EMBL/GenBank/DDBJ databases">
        <title>Genomic Encyclopedia of Type Strains, Phase IV (KMG-IV): sequencing the most valuable type-strain genomes for metagenomic binning, comparative biology and taxonomic classification.</title>
        <authorList>
            <person name="Goeker M."/>
        </authorList>
    </citation>
    <scope>NUCLEOTIDE SEQUENCE [LARGE SCALE GENOMIC DNA]</scope>
    <source>
        <strain evidence="1">DSM 105040</strain>
    </source>
</reference>
<protein>
    <submittedName>
        <fullName evidence="1">Uncharacterized protein</fullName>
    </submittedName>
</protein>
<sequence length="60" mass="6768">MVVQFRSLHGKNHEAMRVPREQIVCVKTGDYSSAQGVLVWEHSGLACVQVFSRQVIGERI</sequence>
<keyword evidence="2" id="KW-1185">Reference proteome</keyword>
<organism evidence="1 2">
    <name type="scientific">Actibacterium naphthalenivorans</name>
    <dbReference type="NCBI Taxonomy" id="1614693"/>
    <lineage>
        <taxon>Bacteria</taxon>
        <taxon>Pseudomonadati</taxon>
        <taxon>Pseudomonadota</taxon>
        <taxon>Alphaproteobacteria</taxon>
        <taxon>Rhodobacterales</taxon>
        <taxon>Roseobacteraceae</taxon>
        <taxon>Actibacterium</taxon>
    </lineage>
</organism>
<evidence type="ECO:0000313" key="1">
    <source>
        <dbReference type="EMBL" id="MBB4020309.1"/>
    </source>
</evidence>
<proteinExistence type="predicted"/>
<gene>
    <name evidence="1" type="ORF">GGR17_000100</name>
</gene>
<accession>A0A840CAD5</accession>
<dbReference type="EMBL" id="JACIEQ010000001">
    <property type="protein sequence ID" value="MBB4020309.1"/>
    <property type="molecule type" value="Genomic_DNA"/>
</dbReference>
<dbReference type="Proteomes" id="UP000585681">
    <property type="component" value="Unassembled WGS sequence"/>
</dbReference>